<gene>
    <name evidence="2" type="ORF">OFLC_LOCUS9610</name>
</gene>
<name>A0A183HQ49_9BILA</name>
<reference evidence="2 3" key="2">
    <citation type="submission" date="2018-11" db="EMBL/GenBank/DDBJ databases">
        <authorList>
            <consortium name="Pathogen Informatics"/>
        </authorList>
    </citation>
    <scope>NUCLEOTIDE SEQUENCE [LARGE SCALE GENOMIC DNA]</scope>
</reference>
<feature type="compositionally biased region" description="Basic and acidic residues" evidence="1">
    <location>
        <begin position="45"/>
        <end position="58"/>
    </location>
</feature>
<evidence type="ECO:0000313" key="3">
    <source>
        <dbReference type="Proteomes" id="UP000267606"/>
    </source>
</evidence>
<dbReference type="WBParaSite" id="OFLC_0000961001-mRNA-1">
    <property type="protein sequence ID" value="OFLC_0000961001-mRNA-1"/>
    <property type="gene ID" value="OFLC_0000961001"/>
</dbReference>
<evidence type="ECO:0000313" key="4">
    <source>
        <dbReference type="WBParaSite" id="OFLC_0000961001-mRNA-1"/>
    </source>
</evidence>
<accession>A0A183HQ49</accession>
<organism evidence="4">
    <name type="scientific">Onchocerca flexuosa</name>
    <dbReference type="NCBI Taxonomy" id="387005"/>
    <lineage>
        <taxon>Eukaryota</taxon>
        <taxon>Metazoa</taxon>
        <taxon>Ecdysozoa</taxon>
        <taxon>Nematoda</taxon>
        <taxon>Chromadorea</taxon>
        <taxon>Rhabditida</taxon>
        <taxon>Spirurina</taxon>
        <taxon>Spiruromorpha</taxon>
        <taxon>Filarioidea</taxon>
        <taxon>Onchocercidae</taxon>
        <taxon>Onchocerca</taxon>
    </lineage>
</organism>
<dbReference type="STRING" id="387005.A0A183HQ49"/>
<keyword evidence="3" id="KW-1185">Reference proteome</keyword>
<evidence type="ECO:0000256" key="1">
    <source>
        <dbReference type="SAM" id="MobiDB-lite"/>
    </source>
</evidence>
<dbReference type="EMBL" id="UZAJ01011968">
    <property type="protein sequence ID" value="VDO61894.1"/>
    <property type="molecule type" value="Genomic_DNA"/>
</dbReference>
<feature type="compositionally biased region" description="Basic and acidic residues" evidence="1">
    <location>
        <begin position="74"/>
        <end position="84"/>
    </location>
</feature>
<feature type="compositionally biased region" description="Low complexity" evidence="1">
    <location>
        <begin position="26"/>
        <end position="42"/>
    </location>
</feature>
<evidence type="ECO:0000313" key="2">
    <source>
        <dbReference type="EMBL" id="VDO61894.1"/>
    </source>
</evidence>
<reference evidence="4" key="1">
    <citation type="submission" date="2016-06" db="UniProtKB">
        <authorList>
            <consortium name="WormBaseParasite"/>
        </authorList>
    </citation>
    <scope>IDENTIFICATION</scope>
</reference>
<proteinExistence type="predicted"/>
<sequence length="119" mass="13253">MRWCFSGGHVSPPPPPQRKLVNPSISLPNTTAGSSSSSNEVTSNDEDHRWLKRAEKSDPFIMGTTNRPSIAPKPKFDDRNISTSLIDDKESLRGLQKSSEINDSDDCVESVSRRVRKIE</sequence>
<feature type="region of interest" description="Disordered" evidence="1">
    <location>
        <begin position="1"/>
        <end position="84"/>
    </location>
</feature>
<dbReference type="Proteomes" id="UP000267606">
    <property type="component" value="Unassembled WGS sequence"/>
</dbReference>
<dbReference type="AlphaFoldDB" id="A0A183HQ49"/>
<protein>
    <submittedName>
        <fullName evidence="4">Ovule protein</fullName>
    </submittedName>
</protein>